<dbReference type="EMBL" id="QGKX02000088">
    <property type="protein sequence ID" value="KAF3585684.1"/>
    <property type="molecule type" value="Genomic_DNA"/>
</dbReference>
<accession>A0A8S9S190</accession>
<dbReference type="PANTHER" id="PTHR11176">
    <property type="entry name" value="BOULE-RELATED"/>
    <property type="match status" value="1"/>
</dbReference>
<keyword evidence="1 2" id="KW-0694">RNA-binding</keyword>
<feature type="domain" description="RRM" evidence="3">
    <location>
        <begin position="7"/>
        <end position="84"/>
    </location>
</feature>
<comment type="caution">
    <text evidence="4">The sequence shown here is derived from an EMBL/GenBank/DDBJ whole genome shotgun (WGS) entry which is preliminary data.</text>
</comment>
<sequence>MEDTTFTKVFVGGLAWETNKVSLRNYFEQFGDIVEAVVITDKSSGRSKGYGFVTFCDPEAAQKACIDPAPVIDGRRANCNLAAFGVQRSKPSSPIHGIYSFLYISQQVMEDTTFTKVFVGGLAWETNKVSLRNYFEQFGDIVEAVVITDKSSGRSKGYGFVTFCDPEAAQKACIDPAPVIDGRRANCNLAAFGVQRSKPSSPIHGHVGGGRGVKVTSPFKTHFGTAAALPSPIPFSHYTLPYTNPYGYSTFNLLPHLSKQTYNPLFKLHRFSSYSMDYNYPTSYYNVYGGATAQHPMYSTGPMTGVAAAAAAYYPYLQFAEGNGPVTGYAPLHYPNHMFHYSTGGNYPHHNGSPVSLAPSPVIPSGLTAKAHGLLVSSPQDLWPNHGCPFPFRQEPIHLECGHLCKFQLSLT</sequence>
<dbReference type="AlphaFoldDB" id="A0A8S9S190"/>
<gene>
    <name evidence="4" type="ORF">F2Q69_00030158</name>
</gene>
<dbReference type="InterPro" id="IPR035979">
    <property type="entry name" value="RBD_domain_sf"/>
</dbReference>
<evidence type="ECO:0000256" key="1">
    <source>
        <dbReference type="ARBA" id="ARBA00022884"/>
    </source>
</evidence>
<protein>
    <recommendedName>
        <fullName evidence="3">RRM domain-containing protein</fullName>
    </recommendedName>
</protein>
<dbReference type="GO" id="GO:0003723">
    <property type="term" value="F:RNA binding"/>
    <property type="evidence" value="ECO:0007669"/>
    <property type="project" value="UniProtKB-UniRule"/>
</dbReference>
<dbReference type="CDD" id="cd12384">
    <property type="entry name" value="RRM_RBM24_RBM38_like"/>
    <property type="match status" value="2"/>
</dbReference>
<feature type="domain" description="RRM" evidence="3">
    <location>
        <begin position="115"/>
        <end position="192"/>
    </location>
</feature>
<dbReference type="Proteomes" id="UP000712600">
    <property type="component" value="Unassembled WGS sequence"/>
</dbReference>
<dbReference type="Pfam" id="PF00076">
    <property type="entry name" value="RRM_1"/>
    <property type="match status" value="2"/>
</dbReference>
<dbReference type="SMART" id="SM00360">
    <property type="entry name" value="RRM"/>
    <property type="match status" value="2"/>
</dbReference>
<dbReference type="InterPro" id="IPR000504">
    <property type="entry name" value="RRM_dom"/>
</dbReference>
<evidence type="ECO:0000256" key="2">
    <source>
        <dbReference type="PROSITE-ProRule" id="PRU00176"/>
    </source>
</evidence>
<dbReference type="FunFam" id="3.30.70.330:FF:001609">
    <property type="match status" value="1"/>
</dbReference>
<dbReference type="PANTHER" id="PTHR11176:SF52">
    <property type="entry name" value="RNA-BINDING (RRM_RBD_RNP MOTIFS) FAMILY PROTEIN"/>
    <property type="match status" value="1"/>
</dbReference>
<dbReference type="InterPro" id="IPR012677">
    <property type="entry name" value="Nucleotide-bd_a/b_plait_sf"/>
</dbReference>
<dbReference type="SUPFAM" id="SSF54928">
    <property type="entry name" value="RNA-binding domain, RBD"/>
    <property type="match status" value="2"/>
</dbReference>
<reference evidence="4" key="1">
    <citation type="submission" date="2019-12" db="EMBL/GenBank/DDBJ databases">
        <title>Genome sequencing and annotation of Brassica cretica.</title>
        <authorList>
            <person name="Studholme D.J."/>
            <person name="Sarris P."/>
        </authorList>
    </citation>
    <scope>NUCLEOTIDE SEQUENCE</scope>
    <source>
        <strain evidence="4">PFS-109/04</strain>
        <tissue evidence="4">Leaf</tissue>
    </source>
</reference>
<evidence type="ECO:0000313" key="4">
    <source>
        <dbReference type="EMBL" id="KAF3585684.1"/>
    </source>
</evidence>
<evidence type="ECO:0000313" key="5">
    <source>
        <dbReference type="Proteomes" id="UP000712600"/>
    </source>
</evidence>
<name>A0A8S9S190_BRACR</name>
<dbReference type="PROSITE" id="PS50102">
    <property type="entry name" value="RRM"/>
    <property type="match status" value="2"/>
</dbReference>
<organism evidence="4 5">
    <name type="scientific">Brassica cretica</name>
    <name type="common">Mustard</name>
    <dbReference type="NCBI Taxonomy" id="69181"/>
    <lineage>
        <taxon>Eukaryota</taxon>
        <taxon>Viridiplantae</taxon>
        <taxon>Streptophyta</taxon>
        <taxon>Embryophyta</taxon>
        <taxon>Tracheophyta</taxon>
        <taxon>Spermatophyta</taxon>
        <taxon>Magnoliopsida</taxon>
        <taxon>eudicotyledons</taxon>
        <taxon>Gunneridae</taxon>
        <taxon>Pentapetalae</taxon>
        <taxon>rosids</taxon>
        <taxon>malvids</taxon>
        <taxon>Brassicales</taxon>
        <taxon>Brassicaceae</taxon>
        <taxon>Brassiceae</taxon>
        <taxon>Brassica</taxon>
    </lineage>
</organism>
<proteinExistence type="predicted"/>
<dbReference type="Gene3D" id="3.30.70.330">
    <property type="match status" value="2"/>
</dbReference>
<evidence type="ECO:0000259" key="3">
    <source>
        <dbReference type="PROSITE" id="PS50102"/>
    </source>
</evidence>